<dbReference type="Proteomes" id="UP001183610">
    <property type="component" value="Unassembled WGS sequence"/>
</dbReference>
<evidence type="ECO:0000313" key="1">
    <source>
        <dbReference type="EMBL" id="MDT0411120.1"/>
    </source>
</evidence>
<protein>
    <submittedName>
        <fullName evidence="1">Formylmethionine deformylase</fullName>
    </submittedName>
</protein>
<reference evidence="2" key="1">
    <citation type="submission" date="2023-07" db="EMBL/GenBank/DDBJ databases">
        <title>30 novel species of actinomycetes from the DSMZ collection.</title>
        <authorList>
            <person name="Nouioui I."/>
        </authorList>
    </citation>
    <scope>NUCLEOTIDE SEQUENCE [LARGE SCALE GENOMIC DNA]</scope>
    <source>
        <strain evidence="2">DSM 41979</strain>
    </source>
</reference>
<comment type="caution">
    <text evidence="1">The sequence shown here is derived from an EMBL/GenBank/DDBJ whole genome shotgun (WGS) entry which is preliminary data.</text>
</comment>
<name>A0ABU2R779_9ACTN</name>
<dbReference type="RefSeq" id="WP_009066422.1">
    <property type="nucleotide sequence ID" value="NZ_JAVRET010000043.1"/>
</dbReference>
<sequence>MILVPRPPLAPASLLTLPRYAYAVRARGGDASGGWVLAEGVARDREEGVAWLRAEALRLAVRLDPGSQSRWGRPPLVHEVPEGGPDAPTALRAFAEDWERLDTVRDLLAYGFPVALRFPDVRGAWYELAADPLPPDSTSGLRPIESPHCTAVTEVPALIADLARACTPLPGAAPVRRMLCALTVHASPEHVGAVRVLDRGAGAVWASFTDQLPPWRVRFMPPCSSSCKLYRDHPGRCRPPCREVVSCD</sequence>
<evidence type="ECO:0000313" key="2">
    <source>
        <dbReference type="Proteomes" id="UP001183610"/>
    </source>
</evidence>
<accession>A0ABU2R779</accession>
<keyword evidence="2" id="KW-1185">Reference proteome</keyword>
<organism evidence="1 2">
    <name type="scientific">Streptomyces evansiae</name>
    <dbReference type="NCBI Taxonomy" id="3075535"/>
    <lineage>
        <taxon>Bacteria</taxon>
        <taxon>Bacillati</taxon>
        <taxon>Actinomycetota</taxon>
        <taxon>Actinomycetes</taxon>
        <taxon>Kitasatosporales</taxon>
        <taxon>Streptomycetaceae</taxon>
        <taxon>Streptomyces</taxon>
    </lineage>
</organism>
<dbReference type="EMBL" id="JAVRET010000043">
    <property type="protein sequence ID" value="MDT0411120.1"/>
    <property type="molecule type" value="Genomic_DNA"/>
</dbReference>
<gene>
    <name evidence="1" type="ORF">RM698_18965</name>
</gene>
<proteinExistence type="predicted"/>